<dbReference type="InterPro" id="IPR001926">
    <property type="entry name" value="TrpB-like_PALP"/>
</dbReference>
<dbReference type="PANTHER" id="PTHR48078">
    <property type="entry name" value="THREONINE DEHYDRATASE, MITOCHONDRIAL-RELATED"/>
    <property type="match status" value="1"/>
</dbReference>
<keyword evidence="11 12" id="KW-0100">Branched-chain amino acid biosynthesis</keyword>
<dbReference type="AlphaFoldDB" id="A0AA36HQL5"/>
<dbReference type="InterPro" id="IPR006047">
    <property type="entry name" value="GH13_cat_dom"/>
</dbReference>
<evidence type="ECO:0000256" key="12">
    <source>
        <dbReference type="RuleBase" id="RU362012"/>
    </source>
</evidence>
<keyword evidence="15" id="KW-1185">Reference proteome</keyword>
<dbReference type="Proteomes" id="UP001178507">
    <property type="component" value="Unassembled WGS sequence"/>
</dbReference>
<evidence type="ECO:0000256" key="6">
    <source>
        <dbReference type="ARBA" id="ARBA00022624"/>
    </source>
</evidence>
<dbReference type="InterPro" id="IPR038110">
    <property type="entry name" value="TD_ACT-like_sf"/>
</dbReference>
<dbReference type="Pfam" id="PF00291">
    <property type="entry name" value="PALP"/>
    <property type="match status" value="1"/>
</dbReference>
<dbReference type="NCBIfam" id="TIGR01124">
    <property type="entry name" value="ilvA_2Cterm"/>
    <property type="match status" value="1"/>
</dbReference>
<proteinExistence type="inferred from homology"/>
<dbReference type="InterPro" id="IPR001721">
    <property type="entry name" value="TD_ACT-like"/>
</dbReference>
<dbReference type="GO" id="GO:0004794">
    <property type="term" value="F:threonine deaminase activity"/>
    <property type="evidence" value="ECO:0007669"/>
    <property type="project" value="UniProtKB-UniRule"/>
</dbReference>
<dbReference type="InterPro" id="IPR017853">
    <property type="entry name" value="GH"/>
</dbReference>
<evidence type="ECO:0000313" key="15">
    <source>
        <dbReference type="Proteomes" id="UP001178507"/>
    </source>
</evidence>
<dbReference type="SUPFAM" id="SSF53686">
    <property type="entry name" value="Tryptophan synthase beta subunit-like PLP-dependent enzymes"/>
    <property type="match status" value="1"/>
</dbReference>
<dbReference type="FunFam" id="3.90.400.10:FF:000001">
    <property type="entry name" value="Maltase A3, isoform A"/>
    <property type="match status" value="1"/>
</dbReference>
<comment type="caution">
    <text evidence="14">The sequence shown here is derived from an EMBL/GenBank/DDBJ whole genome shotgun (WGS) entry which is preliminary data.</text>
</comment>
<dbReference type="GO" id="GO:0006567">
    <property type="term" value="P:L-threonine catabolic process"/>
    <property type="evidence" value="ECO:0007669"/>
    <property type="project" value="TreeGrafter"/>
</dbReference>
<evidence type="ECO:0000259" key="13">
    <source>
        <dbReference type="PROSITE" id="PS51672"/>
    </source>
</evidence>
<dbReference type="NCBIfam" id="NF006674">
    <property type="entry name" value="PRK09224.1"/>
    <property type="match status" value="1"/>
</dbReference>
<dbReference type="GO" id="GO:0003941">
    <property type="term" value="F:L-serine ammonia-lyase activity"/>
    <property type="evidence" value="ECO:0007669"/>
    <property type="project" value="TreeGrafter"/>
</dbReference>
<dbReference type="InterPro" id="IPR000634">
    <property type="entry name" value="Ser/Thr_deHydtase_PyrdxlP-BS"/>
</dbReference>
<gene>
    <name evidence="14" type="ORF">EVOR1521_LOCUS2931</name>
</gene>
<dbReference type="Gene3D" id="3.20.20.80">
    <property type="entry name" value="Glycosidases"/>
    <property type="match status" value="1"/>
</dbReference>
<evidence type="ECO:0000256" key="11">
    <source>
        <dbReference type="ARBA" id="ARBA00023304"/>
    </source>
</evidence>
<dbReference type="SUPFAM" id="SSF55021">
    <property type="entry name" value="ACT-like"/>
    <property type="match status" value="2"/>
</dbReference>
<dbReference type="PROSITE" id="PS00165">
    <property type="entry name" value="DEHYDRATASE_SER_THR"/>
    <property type="match status" value="1"/>
</dbReference>
<dbReference type="Gene3D" id="3.90.400.10">
    <property type="entry name" value="Oligo-1,6-glucosidase, Domain 2"/>
    <property type="match status" value="1"/>
</dbReference>
<name>A0AA36HQL5_9DINO</name>
<organism evidence="14 15">
    <name type="scientific">Effrenium voratum</name>
    <dbReference type="NCBI Taxonomy" id="2562239"/>
    <lineage>
        <taxon>Eukaryota</taxon>
        <taxon>Sar</taxon>
        <taxon>Alveolata</taxon>
        <taxon>Dinophyceae</taxon>
        <taxon>Suessiales</taxon>
        <taxon>Symbiodiniaceae</taxon>
        <taxon>Effrenium</taxon>
    </lineage>
</organism>
<dbReference type="Pfam" id="PF00585">
    <property type="entry name" value="Thr_dehydrat_C"/>
    <property type="match status" value="2"/>
</dbReference>
<keyword evidence="7" id="KW-0677">Repeat</keyword>
<keyword evidence="8 12" id="KW-0663">Pyridoxal phosphate</keyword>
<dbReference type="GO" id="GO:0030170">
    <property type="term" value="F:pyridoxal phosphate binding"/>
    <property type="evidence" value="ECO:0007669"/>
    <property type="project" value="InterPro"/>
</dbReference>
<dbReference type="SMART" id="SM00642">
    <property type="entry name" value="Aamy"/>
    <property type="match status" value="1"/>
</dbReference>
<comment type="cofactor">
    <cofactor evidence="2 12">
        <name>pyridoxal 5'-phosphate</name>
        <dbReference type="ChEBI" id="CHEBI:597326"/>
    </cofactor>
</comment>
<dbReference type="PROSITE" id="PS51672">
    <property type="entry name" value="ACT_LIKE"/>
    <property type="match status" value="2"/>
</dbReference>
<evidence type="ECO:0000313" key="14">
    <source>
        <dbReference type="EMBL" id="CAJ1372970.1"/>
    </source>
</evidence>
<evidence type="ECO:0000256" key="2">
    <source>
        <dbReference type="ARBA" id="ARBA00001933"/>
    </source>
</evidence>
<dbReference type="InterPro" id="IPR045865">
    <property type="entry name" value="ACT-like_dom_sf"/>
</dbReference>
<dbReference type="EMBL" id="CAUJNA010000168">
    <property type="protein sequence ID" value="CAJ1372970.1"/>
    <property type="molecule type" value="Genomic_DNA"/>
</dbReference>
<dbReference type="GO" id="GO:0005975">
    <property type="term" value="P:carbohydrate metabolic process"/>
    <property type="evidence" value="ECO:0007669"/>
    <property type="project" value="InterPro"/>
</dbReference>
<dbReference type="InterPro" id="IPR005787">
    <property type="entry name" value="Thr_deHydtase_biosynth"/>
</dbReference>
<dbReference type="CDD" id="cd04907">
    <property type="entry name" value="ACT_ThrD-I_2"/>
    <property type="match status" value="1"/>
</dbReference>
<evidence type="ECO:0000256" key="8">
    <source>
        <dbReference type="ARBA" id="ARBA00022898"/>
    </source>
</evidence>
<evidence type="ECO:0000256" key="1">
    <source>
        <dbReference type="ARBA" id="ARBA00001274"/>
    </source>
</evidence>
<dbReference type="GO" id="GO:0006565">
    <property type="term" value="P:L-serine catabolic process"/>
    <property type="evidence" value="ECO:0007669"/>
    <property type="project" value="TreeGrafter"/>
</dbReference>
<keyword evidence="10 12" id="KW-0456">Lyase</keyword>
<dbReference type="Pfam" id="PF00128">
    <property type="entry name" value="Alpha-amylase"/>
    <property type="match status" value="1"/>
</dbReference>
<dbReference type="EC" id="4.3.1.19" evidence="12"/>
<comment type="pathway">
    <text evidence="3 12">Amino-acid biosynthesis; L-isoleucine biosynthesis; 2-oxobutanoate from L-threonine: step 1/1.</text>
</comment>
<dbReference type="Gene3D" id="3.40.1020.10">
    <property type="entry name" value="Biosynthetic Threonine Deaminase, Domain 3"/>
    <property type="match status" value="1"/>
</dbReference>
<feature type="domain" description="ACT-like" evidence="13">
    <location>
        <begin position="449"/>
        <end position="523"/>
    </location>
</feature>
<dbReference type="InterPro" id="IPR045857">
    <property type="entry name" value="O16G_dom_2"/>
</dbReference>
<dbReference type="InterPro" id="IPR050147">
    <property type="entry name" value="Ser/Thr_Dehydratase"/>
</dbReference>
<dbReference type="InterPro" id="IPR036052">
    <property type="entry name" value="TrpB-like_PALP_sf"/>
</dbReference>
<evidence type="ECO:0000256" key="4">
    <source>
        <dbReference type="ARBA" id="ARBA00010869"/>
    </source>
</evidence>
<protein>
    <recommendedName>
        <fullName evidence="12">Threonine dehydratase</fullName>
        <ecNumber evidence="12">4.3.1.19</ecNumber>
    </recommendedName>
    <alternativeName>
        <fullName evidence="12">Threonine deaminase</fullName>
    </alternativeName>
</protein>
<feature type="domain" description="ACT-like" evidence="13">
    <location>
        <begin position="354"/>
        <end position="424"/>
    </location>
</feature>
<keyword evidence="5 12" id="KW-0028">Amino-acid biosynthesis</keyword>
<dbReference type="PANTHER" id="PTHR48078:SF11">
    <property type="entry name" value="THREONINE DEHYDRATASE, MITOCHONDRIAL"/>
    <property type="match status" value="1"/>
</dbReference>
<dbReference type="GO" id="GO:0009097">
    <property type="term" value="P:isoleucine biosynthetic process"/>
    <property type="evidence" value="ECO:0007669"/>
    <property type="project" value="UniProtKB-UniRule"/>
</dbReference>
<keyword evidence="9" id="KW-0325">Glycoprotein</keyword>
<comment type="catalytic activity">
    <reaction evidence="1 12">
        <text>L-threonine = 2-oxobutanoate + NH4(+)</text>
        <dbReference type="Rhea" id="RHEA:22108"/>
        <dbReference type="ChEBI" id="CHEBI:16763"/>
        <dbReference type="ChEBI" id="CHEBI:28938"/>
        <dbReference type="ChEBI" id="CHEBI:57926"/>
        <dbReference type="EC" id="4.3.1.19"/>
    </reaction>
</comment>
<keyword evidence="6 12" id="KW-0412">Isoleucine biosynthesis</keyword>
<evidence type="ECO:0000256" key="7">
    <source>
        <dbReference type="ARBA" id="ARBA00022737"/>
    </source>
</evidence>
<dbReference type="SUPFAM" id="SSF51445">
    <property type="entry name" value="(Trans)glycosidases"/>
    <property type="match status" value="1"/>
</dbReference>
<evidence type="ECO:0000256" key="10">
    <source>
        <dbReference type="ARBA" id="ARBA00023239"/>
    </source>
</evidence>
<accession>A0AA36HQL5</accession>
<sequence>MAAVVPRWRLGCLAGVRHFGALPSNSEYLNMILNAKVYDVCKRTDLHFAPSLSKLTGNRVFLKREDTQSVFSFKIRGAYNRIVALSAEEKAQGICACSAGNHAQGVAFSAAALDVSAKIFMPQTTPNIKVDAVRRFSNEKSEVILVGDNYDAAYAATMECMRNEGRVLVHPFNDPLVIAGQGTIGKEILEQTTKEDVEAVFCCVGGGGLLAGVASFLKAVKPSIKVIGVEAHDSAAMTESLKAQKVVELPTVGLFADGAAVAKVGDETFRLCQMHVDDMITVSTDEICAAIKDSFKDTRVVLEPAGALATAGLKRYALSGRATEGRCLVAVSSGANMDFDRLRFVSERADTSETHIAVNIPEKAGAFIDFYRLIFPRNVTEFAYRISGDPASIFMSFQAKSEEDRAAALEALRGAGYDFLDLSQNELAKTHGRSLIGGRAPPELTSEEGLFSFEFPEKPGALMRFLEQLPSDFNVSLFHYRGHGADVARVLVGIQVPGKSRAGFRDYLAYLVSKGYSWKEETQNDIYTRFLLETSEVNTSGRKRPFPPPLTLTGSSVTEPCSSKAVLPQRTGAIPKRDGLGLAGGKVKAFYLALHILNWYDAVPENLDILLTERDFEVEDYGVPVFTDMRPASVKPGQLIRFPHEPGAAMPSVRALLLLLALAEAEGLDGEKGRAKSGHWWETEVMYQIYPRSFQDSNGDGTGDLKGIEQRLPYLKELGVGFLWLSPVMKSPMMDFGYDIADFHAVDPLFGSMQDMKDLIAAAEKLGIKLLMDFVPNHSSNASEWFKESRSSKTSPKRDWYMWHPGVVVDGERRPPNNWASNFGGGLGSSWTWDEKTEEYYYHAFGEFQPDLNYRNPEVVEAMKEVLRFWLDLGVGGFRIDAVPFLLEDPELRDEAFDAACAKTQPIWNCMVHNYTQNDPKNHEIIQGWRETVDQYGERVIFGEIYAPLKDLMEYYGTPEKPEFNVPFNFEVLGQNYGQPNDLSVAKVVRDAVRSYAEALPDWCHGNWVLGNHDNHRLMQRLRNNTRLATTVYAFFNLLPGTPVVYQGDEIAQRDLFIPYSLCRDPMCLKNPEMFATTGRDPERTPMQWTPGFQSGFSTSNRTWLPVNPDHVTVNVETEAKASTSPLSVMRSTLAWRSRHPTLSLGSITEVPGDLGQLNQDLVVAKYTMGDETTTAATVANWNPSQVLSVDLQALLEAQRVGEARHRASKVQLAFSTASREEVDVKGLTLAPGEVVVVTYTSGKVLVPIIA</sequence>
<evidence type="ECO:0000256" key="3">
    <source>
        <dbReference type="ARBA" id="ARBA00004810"/>
    </source>
</evidence>
<dbReference type="CDD" id="cd01562">
    <property type="entry name" value="Thr-dehyd"/>
    <property type="match status" value="1"/>
</dbReference>
<dbReference type="FunFam" id="3.40.50.1100:FF:000008">
    <property type="entry name" value="L-threonine dehydratase"/>
    <property type="match status" value="1"/>
</dbReference>
<evidence type="ECO:0000256" key="5">
    <source>
        <dbReference type="ARBA" id="ARBA00022605"/>
    </source>
</evidence>
<evidence type="ECO:0000256" key="9">
    <source>
        <dbReference type="ARBA" id="ARBA00023180"/>
    </source>
</evidence>
<dbReference type="Gene3D" id="3.40.50.1100">
    <property type="match status" value="2"/>
</dbReference>
<reference evidence="14" key="1">
    <citation type="submission" date="2023-08" db="EMBL/GenBank/DDBJ databases">
        <authorList>
            <person name="Chen Y."/>
            <person name="Shah S."/>
            <person name="Dougan E. K."/>
            <person name="Thang M."/>
            <person name="Chan C."/>
        </authorList>
    </citation>
    <scope>NUCLEOTIDE SEQUENCE</scope>
</reference>
<comment type="similarity">
    <text evidence="4 12">Belongs to the serine/threonine dehydratase family.</text>
</comment>